<sequence>MTEAMEVLCETFKEQNQPTVHKPANKILTLSHPGFNNQSILLSEWIDDIEDIQSLHDEGAKTTCLENLKKNLKRRLTIVVGADTEPMIFQLFDAYDEVEAAIDQSDDFGKVVAEHLKTSAASKSTEAERKKRVETPFRRSGFSVGAGEPAYSYFQFPHPAFCQQSPPDFLQFIPPQTLGQPRGSFYPAFVPRTCDKSFAVPQRACFNCNQHGHIAASCPIKKWQWQFRRWQP</sequence>
<dbReference type="AlphaFoldDB" id="A0A0B1TP02"/>
<organism evidence="3 4">
    <name type="scientific">Oesophagostomum dentatum</name>
    <name type="common">Nodular worm</name>
    <dbReference type="NCBI Taxonomy" id="61180"/>
    <lineage>
        <taxon>Eukaryota</taxon>
        <taxon>Metazoa</taxon>
        <taxon>Ecdysozoa</taxon>
        <taxon>Nematoda</taxon>
        <taxon>Chromadorea</taxon>
        <taxon>Rhabditida</taxon>
        <taxon>Rhabditina</taxon>
        <taxon>Rhabditomorpha</taxon>
        <taxon>Strongyloidea</taxon>
        <taxon>Strongylidae</taxon>
        <taxon>Oesophagostomum</taxon>
    </lineage>
</organism>
<dbReference type="SUPFAM" id="SSF57756">
    <property type="entry name" value="Retrovirus zinc finger-like domains"/>
    <property type="match status" value="1"/>
</dbReference>
<evidence type="ECO:0000259" key="2">
    <source>
        <dbReference type="PROSITE" id="PS50158"/>
    </source>
</evidence>
<name>A0A0B1TP02_OESDE</name>
<feature type="domain" description="CCHC-type" evidence="2">
    <location>
        <begin position="205"/>
        <end position="219"/>
    </location>
</feature>
<keyword evidence="4" id="KW-1185">Reference proteome</keyword>
<protein>
    <submittedName>
        <fullName evidence="3">Zinc knuckle</fullName>
    </submittedName>
</protein>
<evidence type="ECO:0000313" key="4">
    <source>
        <dbReference type="Proteomes" id="UP000053660"/>
    </source>
</evidence>
<dbReference type="PROSITE" id="PS50158">
    <property type="entry name" value="ZF_CCHC"/>
    <property type="match status" value="1"/>
</dbReference>
<proteinExistence type="predicted"/>
<dbReference type="InterPro" id="IPR001878">
    <property type="entry name" value="Znf_CCHC"/>
</dbReference>
<dbReference type="Gene3D" id="4.10.60.10">
    <property type="entry name" value="Zinc finger, CCHC-type"/>
    <property type="match status" value="1"/>
</dbReference>
<dbReference type="GO" id="GO:0005737">
    <property type="term" value="C:cytoplasm"/>
    <property type="evidence" value="ECO:0007669"/>
    <property type="project" value="UniProtKB-ARBA"/>
</dbReference>
<dbReference type="GO" id="GO:0019899">
    <property type="term" value="F:enzyme binding"/>
    <property type="evidence" value="ECO:0007669"/>
    <property type="project" value="UniProtKB-ARBA"/>
</dbReference>
<keyword evidence="1" id="KW-0863">Zinc-finger</keyword>
<dbReference type="GO" id="GO:0003676">
    <property type="term" value="F:nucleic acid binding"/>
    <property type="evidence" value="ECO:0007669"/>
    <property type="project" value="InterPro"/>
</dbReference>
<accession>A0A0B1TP02</accession>
<dbReference type="GO" id="GO:0008270">
    <property type="term" value="F:zinc ion binding"/>
    <property type="evidence" value="ECO:0007669"/>
    <property type="project" value="UniProtKB-KW"/>
</dbReference>
<dbReference type="SMART" id="SM00343">
    <property type="entry name" value="ZnF_C2HC"/>
    <property type="match status" value="1"/>
</dbReference>
<dbReference type="InterPro" id="IPR036875">
    <property type="entry name" value="Znf_CCHC_sf"/>
</dbReference>
<reference evidence="3 4" key="1">
    <citation type="submission" date="2014-03" db="EMBL/GenBank/DDBJ databases">
        <title>Draft genome of the hookworm Oesophagostomum dentatum.</title>
        <authorList>
            <person name="Mitreva M."/>
        </authorList>
    </citation>
    <scope>NUCLEOTIDE SEQUENCE [LARGE SCALE GENOMIC DNA]</scope>
    <source>
        <strain evidence="3 4">OD-Hann</strain>
    </source>
</reference>
<dbReference type="OrthoDB" id="5788703at2759"/>
<gene>
    <name evidence="3" type="ORF">OESDEN_02924</name>
</gene>
<dbReference type="Proteomes" id="UP000053660">
    <property type="component" value="Unassembled WGS sequence"/>
</dbReference>
<dbReference type="EMBL" id="KN549518">
    <property type="protein sequence ID" value="KHJ97105.1"/>
    <property type="molecule type" value="Genomic_DNA"/>
</dbReference>
<evidence type="ECO:0000256" key="1">
    <source>
        <dbReference type="PROSITE-ProRule" id="PRU00047"/>
    </source>
</evidence>
<keyword evidence="1" id="KW-0479">Metal-binding</keyword>
<dbReference type="Pfam" id="PF00098">
    <property type="entry name" value="zf-CCHC"/>
    <property type="match status" value="1"/>
</dbReference>
<evidence type="ECO:0000313" key="3">
    <source>
        <dbReference type="EMBL" id="KHJ97105.1"/>
    </source>
</evidence>
<keyword evidence="1" id="KW-0862">Zinc</keyword>